<reference evidence="1 2" key="1">
    <citation type="submission" date="2007-01" db="EMBL/GenBank/DDBJ databases">
        <authorList>
            <person name="Haygood M."/>
            <person name="Podell S."/>
            <person name="Anderson C."/>
            <person name="Hopkinson B."/>
            <person name="Roe K."/>
            <person name="Barbeau K."/>
            <person name="Gaasterland T."/>
            <person name="Ferriera S."/>
            <person name="Johnson J."/>
            <person name="Kravitz S."/>
            <person name="Beeson K."/>
            <person name="Sutton G."/>
            <person name="Rogers Y.-H."/>
            <person name="Friedman R."/>
            <person name="Frazier M."/>
            <person name="Venter J.C."/>
        </authorList>
    </citation>
    <scope>NUCLEOTIDE SEQUENCE [LARGE SCALE GENOMIC DNA]</scope>
    <source>
        <strain evidence="1 2">ATCC 23134</strain>
    </source>
</reference>
<proteinExistence type="predicted"/>
<evidence type="ECO:0000313" key="1">
    <source>
        <dbReference type="EMBL" id="EAY28222.1"/>
    </source>
</evidence>
<protein>
    <submittedName>
        <fullName evidence="1">Uncharacterized protein</fullName>
    </submittedName>
</protein>
<gene>
    <name evidence="1" type="ORF">M23134_03483</name>
</gene>
<keyword evidence="2" id="KW-1185">Reference proteome</keyword>
<name>A1ZN41_MICM2</name>
<dbReference type="EMBL" id="AAWS01000017">
    <property type="protein sequence ID" value="EAY28222.1"/>
    <property type="molecule type" value="Genomic_DNA"/>
</dbReference>
<accession>A1ZN41</accession>
<sequence length="39" mass="4411">MKCLFEKAFTTGKADKHPKNKTKQTIASFSLIKTNIIDL</sequence>
<comment type="caution">
    <text evidence="1">The sequence shown here is derived from an EMBL/GenBank/DDBJ whole genome shotgun (WGS) entry which is preliminary data.</text>
</comment>
<dbReference type="Proteomes" id="UP000004095">
    <property type="component" value="Unassembled WGS sequence"/>
</dbReference>
<organism evidence="1 2">
    <name type="scientific">Microscilla marina ATCC 23134</name>
    <dbReference type="NCBI Taxonomy" id="313606"/>
    <lineage>
        <taxon>Bacteria</taxon>
        <taxon>Pseudomonadati</taxon>
        <taxon>Bacteroidota</taxon>
        <taxon>Cytophagia</taxon>
        <taxon>Cytophagales</taxon>
        <taxon>Microscillaceae</taxon>
        <taxon>Microscilla</taxon>
    </lineage>
</organism>
<dbReference type="AlphaFoldDB" id="A1ZN41"/>
<evidence type="ECO:0000313" key="2">
    <source>
        <dbReference type="Proteomes" id="UP000004095"/>
    </source>
</evidence>